<dbReference type="AlphaFoldDB" id="A0A7L7L9M2"/>
<protein>
    <recommendedName>
        <fullName evidence="3">T9SS type A sorting domain-containing protein</fullName>
    </recommendedName>
</protein>
<dbReference type="Proteomes" id="UP000514509">
    <property type="component" value="Chromosome"/>
</dbReference>
<evidence type="ECO:0008006" key="3">
    <source>
        <dbReference type="Google" id="ProtNLM"/>
    </source>
</evidence>
<evidence type="ECO:0000313" key="1">
    <source>
        <dbReference type="EMBL" id="QMU29531.1"/>
    </source>
</evidence>
<dbReference type="EMBL" id="CP055153">
    <property type="protein sequence ID" value="QMU29531.1"/>
    <property type="molecule type" value="Genomic_DNA"/>
</dbReference>
<sequence length="144" mass="16097">MKTRLPFFRGLSWQPLLFNGQRLAALILVFFGISHYSPAQSKVWEKVLGGTGRNELKSVQSTRDGGYILGGTSGSGFTLSQPETATIKIYDGQGNEVATLFQGETEADRNYEVEWKAGNKPANLYFIQLQTATKWQQYKLLLSK</sequence>
<evidence type="ECO:0000313" key="2">
    <source>
        <dbReference type="Proteomes" id="UP000514509"/>
    </source>
</evidence>
<organism evidence="1 2">
    <name type="scientific">Adhaeribacter radiodurans</name>
    <dbReference type="NCBI Taxonomy" id="2745197"/>
    <lineage>
        <taxon>Bacteria</taxon>
        <taxon>Pseudomonadati</taxon>
        <taxon>Bacteroidota</taxon>
        <taxon>Cytophagia</taxon>
        <taxon>Cytophagales</taxon>
        <taxon>Hymenobacteraceae</taxon>
        <taxon>Adhaeribacter</taxon>
    </lineage>
</organism>
<proteinExistence type="predicted"/>
<reference evidence="1 2" key="2">
    <citation type="submission" date="2020-08" db="EMBL/GenBank/DDBJ databases">
        <title>Adhaeribacter dokdonensis sp. nov., isolated from the rhizosphere of Elymus tsukushiensis, a plant native to the Dokdo Islands, Republic of Korea.</title>
        <authorList>
            <person name="Ghim S.Y."/>
        </authorList>
    </citation>
    <scope>NUCLEOTIDE SEQUENCE [LARGE SCALE GENOMIC DNA]</scope>
    <source>
        <strain evidence="1 2">KUDC8001</strain>
    </source>
</reference>
<dbReference type="KEGG" id="add:HUW48_16470"/>
<dbReference type="Gene3D" id="2.60.40.4070">
    <property type="match status" value="1"/>
</dbReference>
<gene>
    <name evidence="1" type="ORF">HUW48_16470</name>
</gene>
<name>A0A7L7L9M2_9BACT</name>
<keyword evidence="2" id="KW-1185">Reference proteome</keyword>
<accession>A0A7L7L9M2</accession>
<reference evidence="1 2" key="1">
    <citation type="submission" date="2020-06" db="EMBL/GenBank/DDBJ databases">
        <authorList>
            <person name="Hwang Y.J."/>
        </authorList>
    </citation>
    <scope>NUCLEOTIDE SEQUENCE [LARGE SCALE GENOMIC DNA]</scope>
    <source>
        <strain evidence="1 2">KUDC8001</strain>
    </source>
</reference>
<dbReference type="RefSeq" id="WP_182411991.1">
    <property type="nucleotide sequence ID" value="NZ_CP055153.1"/>
</dbReference>